<accession>A0A6A6JD18</accession>
<organism evidence="1 2">
    <name type="scientific">Westerdykella ornata</name>
    <dbReference type="NCBI Taxonomy" id="318751"/>
    <lineage>
        <taxon>Eukaryota</taxon>
        <taxon>Fungi</taxon>
        <taxon>Dikarya</taxon>
        <taxon>Ascomycota</taxon>
        <taxon>Pezizomycotina</taxon>
        <taxon>Dothideomycetes</taxon>
        <taxon>Pleosporomycetidae</taxon>
        <taxon>Pleosporales</taxon>
        <taxon>Sporormiaceae</taxon>
        <taxon>Westerdykella</taxon>
    </lineage>
</organism>
<dbReference type="GeneID" id="54552244"/>
<evidence type="ECO:0000313" key="2">
    <source>
        <dbReference type="Proteomes" id="UP000800097"/>
    </source>
</evidence>
<dbReference type="EMBL" id="ML986513">
    <property type="protein sequence ID" value="KAF2273079.1"/>
    <property type="molecule type" value="Genomic_DNA"/>
</dbReference>
<protein>
    <submittedName>
        <fullName evidence="1">Uncharacterized protein</fullName>
    </submittedName>
</protein>
<evidence type="ECO:0000313" key="1">
    <source>
        <dbReference type="EMBL" id="KAF2273079.1"/>
    </source>
</evidence>
<gene>
    <name evidence="1" type="ORF">EI97DRAFT_436322</name>
</gene>
<keyword evidence="2" id="KW-1185">Reference proteome</keyword>
<dbReference type="Proteomes" id="UP000800097">
    <property type="component" value="Unassembled WGS sequence"/>
</dbReference>
<sequence length="292" mass="32977">MPEVAAEAFSDDDTIEAVRLVRSCLTQYPQEEYQPIIRKYLKQYAETNVFPDAKKMKMPQTKGGVKNKAPVDLPLTERLNQFTAIGVRSLALELYRVLRKIHLTERGNARQDKLKAAAQGRILLQGADRRTVFSILFWLTNHELRYEDAAHLCKIHSLCERLEIRELSKACMDTLSNAMHSALVSAEVAGNSLRGLLEKSHVSEPSAVVNAHFNDIVPTVFDYVLGEANAPIVLRDLVIQALAANDADLKAFELIEKRVDKTLLAFLYKRTARERNFLKANYISIKPEGEPM</sequence>
<dbReference type="OrthoDB" id="3794120at2759"/>
<name>A0A6A6JD18_WESOR</name>
<proteinExistence type="predicted"/>
<dbReference type="AlphaFoldDB" id="A0A6A6JD18"/>
<reference evidence="1" key="1">
    <citation type="journal article" date="2020" name="Stud. Mycol.">
        <title>101 Dothideomycetes genomes: a test case for predicting lifestyles and emergence of pathogens.</title>
        <authorList>
            <person name="Haridas S."/>
            <person name="Albert R."/>
            <person name="Binder M."/>
            <person name="Bloem J."/>
            <person name="Labutti K."/>
            <person name="Salamov A."/>
            <person name="Andreopoulos B."/>
            <person name="Baker S."/>
            <person name="Barry K."/>
            <person name="Bills G."/>
            <person name="Bluhm B."/>
            <person name="Cannon C."/>
            <person name="Castanera R."/>
            <person name="Culley D."/>
            <person name="Daum C."/>
            <person name="Ezra D."/>
            <person name="Gonzalez J."/>
            <person name="Henrissat B."/>
            <person name="Kuo A."/>
            <person name="Liang C."/>
            <person name="Lipzen A."/>
            <person name="Lutzoni F."/>
            <person name="Magnuson J."/>
            <person name="Mondo S."/>
            <person name="Nolan M."/>
            <person name="Ohm R."/>
            <person name="Pangilinan J."/>
            <person name="Park H.-J."/>
            <person name="Ramirez L."/>
            <person name="Alfaro M."/>
            <person name="Sun H."/>
            <person name="Tritt A."/>
            <person name="Yoshinaga Y."/>
            <person name="Zwiers L.-H."/>
            <person name="Turgeon B."/>
            <person name="Goodwin S."/>
            <person name="Spatafora J."/>
            <person name="Crous P."/>
            <person name="Grigoriev I."/>
        </authorList>
    </citation>
    <scope>NUCLEOTIDE SEQUENCE</scope>
    <source>
        <strain evidence="1">CBS 379.55</strain>
    </source>
</reference>
<dbReference type="RefSeq" id="XP_033650618.1">
    <property type="nucleotide sequence ID" value="XM_033799069.1"/>
</dbReference>